<sequence>MFTGLVATLGRIISFSMSVIVAVLLGGATWASWSYYEEQQLQSQFSKEGQLVSVTVTQADHKQKSWRDILGNTVYLTVTYRGKDYMTRFVMDSTYVGSGDRVSLLYHAGYDAFRQPASGVHFNRYSKESRLIDWTTIRTFGDDTKLLLLCVILSVASFFVISGVITTIVPVPFLQDLARLVLVIVLSIGCVFFTYDAWNYYEYYQTLKRTGHQVVVQVLATDRIAPRHSSRHGNSWRDYDYQATIRYQQQERIIPISADDYTRLKPGDSLPAYYNTSMNDFMSVDFPAEFSPVIMPLFFGFLVFLFVRNGFFNRKTTQIA</sequence>
<evidence type="ECO:0008006" key="4">
    <source>
        <dbReference type="Google" id="ProtNLM"/>
    </source>
</evidence>
<proteinExistence type="predicted"/>
<gene>
    <name evidence="2" type="ORF">GK091_10300</name>
</gene>
<evidence type="ECO:0000256" key="1">
    <source>
        <dbReference type="SAM" id="Phobius"/>
    </source>
</evidence>
<organism evidence="2 3">
    <name type="scientific">Spirosoma agri</name>
    <dbReference type="NCBI Taxonomy" id="1987381"/>
    <lineage>
        <taxon>Bacteria</taxon>
        <taxon>Pseudomonadati</taxon>
        <taxon>Bacteroidota</taxon>
        <taxon>Cytophagia</taxon>
        <taxon>Cytophagales</taxon>
        <taxon>Cytophagaceae</taxon>
        <taxon>Spirosoma</taxon>
    </lineage>
</organism>
<reference evidence="2 3" key="1">
    <citation type="submission" date="2020-02" db="EMBL/GenBank/DDBJ databases">
        <title>Draft genome sequence of two Spirosoma agri KCTC 52727 and Spirosoma terrae KCTC 52035.</title>
        <authorList>
            <person name="Rojas J."/>
            <person name="Ambika Manirajan B."/>
            <person name="Ratering S."/>
            <person name="Suarez C."/>
            <person name="Schnell S."/>
        </authorList>
    </citation>
    <scope>NUCLEOTIDE SEQUENCE [LARGE SCALE GENOMIC DNA]</scope>
    <source>
        <strain evidence="2 3">KCTC 52727</strain>
    </source>
</reference>
<feature type="transmembrane region" description="Helical" evidence="1">
    <location>
        <begin position="177"/>
        <end position="195"/>
    </location>
</feature>
<feature type="transmembrane region" description="Helical" evidence="1">
    <location>
        <begin position="12"/>
        <end position="33"/>
    </location>
</feature>
<keyword evidence="1" id="KW-0812">Transmembrane</keyword>
<keyword evidence="1" id="KW-0472">Membrane</keyword>
<keyword evidence="3" id="KW-1185">Reference proteome</keyword>
<keyword evidence="1" id="KW-1133">Transmembrane helix</keyword>
<feature type="transmembrane region" description="Helical" evidence="1">
    <location>
        <begin position="146"/>
        <end position="165"/>
    </location>
</feature>
<evidence type="ECO:0000313" key="3">
    <source>
        <dbReference type="Proteomes" id="UP000477386"/>
    </source>
</evidence>
<dbReference type="Proteomes" id="UP000477386">
    <property type="component" value="Unassembled WGS sequence"/>
</dbReference>
<comment type="caution">
    <text evidence="2">The sequence shown here is derived from an EMBL/GenBank/DDBJ whole genome shotgun (WGS) entry which is preliminary data.</text>
</comment>
<protein>
    <recommendedName>
        <fullName evidence="4">DUF3592 domain-containing protein</fullName>
    </recommendedName>
</protein>
<dbReference type="RefSeq" id="WP_164037010.1">
    <property type="nucleotide sequence ID" value="NZ_JAAGNZ010000001.1"/>
</dbReference>
<dbReference type="AlphaFoldDB" id="A0A6M0IHE8"/>
<feature type="transmembrane region" description="Helical" evidence="1">
    <location>
        <begin position="290"/>
        <end position="307"/>
    </location>
</feature>
<dbReference type="EMBL" id="JAAGNZ010000001">
    <property type="protein sequence ID" value="NEU67272.1"/>
    <property type="molecule type" value="Genomic_DNA"/>
</dbReference>
<evidence type="ECO:0000313" key="2">
    <source>
        <dbReference type="EMBL" id="NEU67272.1"/>
    </source>
</evidence>
<name>A0A6M0IHE8_9BACT</name>
<accession>A0A6M0IHE8</accession>